<dbReference type="InterPro" id="IPR036390">
    <property type="entry name" value="WH_DNA-bd_sf"/>
</dbReference>
<evidence type="ECO:0000259" key="3">
    <source>
        <dbReference type="Pfam" id="PF00294"/>
    </source>
</evidence>
<dbReference type="RefSeq" id="WP_085888670.1">
    <property type="nucleotide sequence ID" value="NZ_FWFN01000005.1"/>
</dbReference>
<dbReference type="Proteomes" id="UP000193963">
    <property type="component" value="Unassembled WGS sequence"/>
</dbReference>
<name>A0A1X6ZL04_9RHOB</name>
<dbReference type="AlphaFoldDB" id="A0A1X6ZL04"/>
<keyword evidence="5" id="KW-1185">Reference proteome</keyword>
<dbReference type="InterPro" id="IPR036388">
    <property type="entry name" value="WH-like_DNA-bd_sf"/>
</dbReference>
<evidence type="ECO:0000256" key="1">
    <source>
        <dbReference type="ARBA" id="ARBA00022679"/>
    </source>
</evidence>
<dbReference type="SUPFAM" id="SSF46785">
    <property type="entry name" value="Winged helix' DNA-binding domain"/>
    <property type="match status" value="1"/>
</dbReference>
<dbReference type="EMBL" id="FWFN01000005">
    <property type="protein sequence ID" value="SLN54188.1"/>
    <property type="molecule type" value="Genomic_DNA"/>
</dbReference>
<accession>A0A1X6ZL04</accession>
<dbReference type="InterPro" id="IPR029056">
    <property type="entry name" value="Ribokinase-like"/>
</dbReference>
<sequence>MDDLSPLEAAILKHITQNPFAGQQELADQMSIARSTVAAHIVSLTRKGYILGRGYVLPAAKRVVCLGGAVFDRKFQASQPLVRGTSNPATGFHSYGGVARNVLENLALLGHDTSFVSVVGDDQTGRTLLGHLRDRGVDVSQVALSRHRSTAEYCAILSPDGDLDLGIADMDIFEELTPDRLERARAHLTSATLLFSDCNPPMETIRTLIERSRGARYILAIDPVSTHKAQRLPADLTGVGLLFMNLDEAGAYLSSSFPADSTGATKAAQALRARGVSGAVVSTGTQGLVVADDSGVTHVPAIPSHPVEVTGAGDAMIAGTLHATLAGQPLAEAACTGALLAALTVETATTVRADLSAAFLDQHNHRLPQGAALSSSSSLDPGVSA</sequence>
<organism evidence="4 5">
    <name type="scientific">Pseudooceanicola marinus</name>
    <dbReference type="NCBI Taxonomy" id="396013"/>
    <lineage>
        <taxon>Bacteria</taxon>
        <taxon>Pseudomonadati</taxon>
        <taxon>Pseudomonadota</taxon>
        <taxon>Alphaproteobacteria</taxon>
        <taxon>Rhodobacterales</taxon>
        <taxon>Paracoccaceae</taxon>
        <taxon>Pseudooceanicola</taxon>
    </lineage>
</organism>
<evidence type="ECO:0000256" key="2">
    <source>
        <dbReference type="ARBA" id="ARBA00022777"/>
    </source>
</evidence>
<dbReference type="Pfam" id="PF00294">
    <property type="entry name" value="PfkB"/>
    <property type="match status" value="1"/>
</dbReference>
<dbReference type="Pfam" id="PF13412">
    <property type="entry name" value="HTH_24"/>
    <property type="match status" value="1"/>
</dbReference>
<keyword evidence="2 4" id="KW-0418">Kinase</keyword>
<dbReference type="CDD" id="cd01941">
    <property type="entry name" value="YeiC_kinase_like"/>
    <property type="match status" value="1"/>
</dbReference>
<dbReference type="GO" id="GO:0050225">
    <property type="term" value="F:pseudouridine kinase activity"/>
    <property type="evidence" value="ECO:0007669"/>
    <property type="project" value="UniProtKB-EC"/>
</dbReference>
<feature type="domain" description="Carbohydrate kinase PfkB" evidence="3">
    <location>
        <begin position="61"/>
        <end position="350"/>
    </location>
</feature>
<dbReference type="InterPro" id="IPR011611">
    <property type="entry name" value="PfkB_dom"/>
</dbReference>
<protein>
    <submittedName>
        <fullName evidence="4">Pseudouridine kinase</fullName>
        <ecNumber evidence="4">2.7.1.83</ecNumber>
    </submittedName>
</protein>
<dbReference type="Gene3D" id="1.10.10.10">
    <property type="entry name" value="Winged helix-like DNA-binding domain superfamily/Winged helix DNA-binding domain"/>
    <property type="match status" value="1"/>
</dbReference>
<evidence type="ECO:0000313" key="4">
    <source>
        <dbReference type="EMBL" id="SLN54188.1"/>
    </source>
</evidence>
<reference evidence="4 5" key="1">
    <citation type="submission" date="2017-03" db="EMBL/GenBank/DDBJ databases">
        <authorList>
            <person name="Afonso C.L."/>
            <person name="Miller P.J."/>
            <person name="Scott M.A."/>
            <person name="Spackman E."/>
            <person name="Goraichik I."/>
            <person name="Dimitrov K.M."/>
            <person name="Suarez D.L."/>
            <person name="Swayne D.E."/>
        </authorList>
    </citation>
    <scope>NUCLEOTIDE SEQUENCE [LARGE SCALE GENOMIC DNA]</scope>
    <source>
        <strain evidence="4 5">CECT 7751</strain>
    </source>
</reference>
<dbReference type="PANTHER" id="PTHR10584">
    <property type="entry name" value="SUGAR KINASE"/>
    <property type="match status" value="1"/>
</dbReference>
<keyword evidence="1 4" id="KW-0808">Transferase</keyword>
<dbReference type="SUPFAM" id="SSF53613">
    <property type="entry name" value="Ribokinase-like"/>
    <property type="match status" value="1"/>
</dbReference>
<gene>
    <name evidence="4" type="primary">psuK_1</name>
    <name evidence="4" type="ORF">PSM7751_02628</name>
</gene>
<dbReference type="EC" id="2.7.1.83" evidence="4"/>
<evidence type="ECO:0000313" key="5">
    <source>
        <dbReference type="Proteomes" id="UP000193963"/>
    </source>
</evidence>
<dbReference type="PANTHER" id="PTHR10584:SF166">
    <property type="entry name" value="RIBOKINASE"/>
    <property type="match status" value="1"/>
</dbReference>
<dbReference type="OrthoDB" id="7869371at2"/>
<proteinExistence type="predicted"/>
<dbReference type="Gene3D" id="3.40.1190.20">
    <property type="match status" value="1"/>
</dbReference>